<dbReference type="AlphaFoldDB" id="A0A0F9E7X2"/>
<sequence length="68" mass="7373">MSAQQDINEVNQLLAQIRSSAHAACGTGVGIISDTLTSGLSQLGQKMLALQTQVNQLKKENEEYKNKK</sequence>
<protein>
    <submittedName>
        <fullName evidence="2">Uncharacterized protein</fullName>
    </submittedName>
</protein>
<name>A0A0F9E7X2_9ZZZZ</name>
<evidence type="ECO:0000256" key="1">
    <source>
        <dbReference type="SAM" id="Coils"/>
    </source>
</evidence>
<gene>
    <name evidence="2" type="ORF">LCGC14_2186610</name>
</gene>
<proteinExistence type="predicted"/>
<evidence type="ECO:0000313" key="2">
    <source>
        <dbReference type="EMBL" id="KKL62301.1"/>
    </source>
</evidence>
<keyword evidence="1" id="KW-0175">Coiled coil</keyword>
<feature type="coiled-coil region" evidence="1">
    <location>
        <begin position="40"/>
        <end position="67"/>
    </location>
</feature>
<comment type="caution">
    <text evidence="2">The sequence shown here is derived from an EMBL/GenBank/DDBJ whole genome shotgun (WGS) entry which is preliminary data.</text>
</comment>
<organism evidence="2">
    <name type="scientific">marine sediment metagenome</name>
    <dbReference type="NCBI Taxonomy" id="412755"/>
    <lineage>
        <taxon>unclassified sequences</taxon>
        <taxon>metagenomes</taxon>
        <taxon>ecological metagenomes</taxon>
    </lineage>
</organism>
<reference evidence="2" key="1">
    <citation type="journal article" date="2015" name="Nature">
        <title>Complex archaea that bridge the gap between prokaryotes and eukaryotes.</title>
        <authorList>
            <person name="Spang A."/>
            <person name="Saw J.H."/>
            <person name="Jorgensen S.L."/>
            <person name="Zaremba-Niedzwiedzka K."/>
            <person name="Martijn J."/>
            <person name="Lind A.E."/>
            <person name="van Eijk R."/>
            <person name="Schleper C."/>
            <person name="Guy L."/>
            <person name="Ettema T.J."/>
        </authorList>
    </citation>
    <scope>NUCLEOTIDE SEQUENCE</scope>
</reference>
<dbReference type="EMBL" id="LAZR01028533">
    <property type="protein sequence ID" value="KKL62301.1"/>
    <property type="molecule type" value="Genomic_DNA"/>
</dbReference>
<accession>A0A0F9E7X2</accession>